<name>A0A9Q2NZH4_9RHOB</name>
<dbReference type="Gene3D" id="3.40.50.300">
    <property type="entry name" value="P-loop containing nucleotide triphosphate hydrolases"/>
    <property type="match status" value="1"/>
</dbReference>
<evidence type="ECO:0000313" key="4">
    <source>
        <dbReference type="Proteomes" id="UP000809440"/>
    </source>
</evidence>
<evidence type="ECO:0000313" key="2">
    <source>
        <dbReference type="EMBL" id="MBM2419716.1"/>
    </source>
</evidence>
<dbReference type="InterPro" id="IPR027417">
    <property type="entry name" value="P-loop_NTPase"/>
</dbReference>
<comment type="caution">
    <text evidence="1">The sequence shown here is derived from an EMBL/GenBank/DDBJ whole genome shotgun (WGS) entry which is preliminary data.</text>
</comment>
<keyword evidence="4" id="KW-1185">Reference proteome</keyword>
<dbReference type="Proteomes" id="UP000809440">
    <property type="component" value="Unassembled WGS sequence"/>
</dbReference>
<dbReference type="GeneID" id="62643572"/>
<dbReference type="Proteomes" id="UP000755667">
    <property type="component" value="Unassembled WGS sequence"/>
</dbReference>
<dbReference type="EMBL" id="JAFBXF010000025">
    <property type="protein sequence ID" value="MBM2419716.1"/>
    <property type="molecule type" value="Genomic_DNA"/>
</dbReference>
<reference evidence="1 4" key="1">
    <citation type="submission" date="2021-01" db="EMBL/GenBank/DDBJ databases">
        <title>Diatom-associated Roseobacters Show Island Model of Population Structure.</title>
        <authorList>
            <person name="Qu L."/>
            <person name="Feng X."/>
            <person name="Chen Y."/>
            <person name="Li L."/>
            <person name="Wang X."/>
            <person name="Hu Z."/>
            <person name="Wang H."/>
            <person name="Luo H."/>
        </authorList>
    </citation>
    <scope>NUCLEOTIDE SEQUENCE</scope>
    <source>
        <strain evidence="2 4">CC28-63</strain>
        <strain evidence="1">CC28-69</strain>
    </source>
</reference>
<gene>
    <name evidence="1" type="ORF">JQX41_22410</name>
    <name evidence="2" type="ORF">JQX48_22320</name>
</gene>
<dbReference type="OrthoDB" id="7834699at2"/>
<sequence length="248" mass="28948">MNIKPPLHIIMHVPKTGGASIADGMKKTLGSDRVLRCDWFDQLLYHSKTKGLSNYDVIICHISRRELYYLADDFDLQISTFLREPVARVFSNYCFWRQYTPNVVLQTDKGQLPLVDLQLEWKEDLERILKRSNDIWKFRELVNVSTWQFSTSLYERAGRGSTQALIEAKRLLEEMIFIGFQDNLDIGYKSLVSKIDQHATVAPLEKYNRTKQKDDLVLDHEAHALITKHNTLDIELYNWAHESFPQSS</sequence>
<organism evidence="1 3">
    <name type="scientific">Marivita cryptomonadis</name>
    <dbReference type="NCBI Taxonomy" id="505252"/>
    <lineage>
        <taxon>Bacteria</taxon>
        <taxon>Pseudomonadati</taxon>
        <taxon>Pseudomonadota</taxon>
        <taxon>Alphaproteobacteria</taxon>
        <taxon>Rhodobacterales</taxon>
        <taxon>Roseobacteraceae</taxon>
        <taxon>Marivita</taxon>
    </lineage>
</organism>
<proteinExistence type="predicted"/>
<evidence type="ECO:0008006" key="5">
    <source>
        <dbReference type="Google" id="ProtNLM"/>
    </source>
</evidence>
<dbReference type="AlphaFoldDB" id="A0A9Q2NZH4"/>
<protein>
    <recommendedName>
        <fullName evidence="5">Sulfotransferase family protein</fullName>
    </recommendedName>
</protein>
<evidence type="ECO:0000313" key="3">
    <source>
        <dbReference type="Proteomes" id="UP000755667"/>
    </source>
</evidence>
<accession>A0A9Q2NZH4</accession>
<dbReference type="RefSeq" id="WP_138487807.1">
    <property type="nucleotide sequence ID" value="NZ_JAFBWU010000025.1"/>
</dbReference>
<evidence type="ECO:0000313" key="1">
    <source>
        <dbReference type="EMBL" id="MBM2415067.1"/>
    </source>
</evidence>
<dbReference type="EMBL" id="JAFBXE010000025">
    <property type="protein sequence ID" value="MBM2415067.1"/>
    <property type="molecule type" value="Genomic_DNA"/>
</dbReference>